<dbReference type="KEGG" id="cphy:B5808_04135"/>
<dbReference type="AlphaFoldDB" id="A0A1X9LH71"/>
<organism evidence="1 2">
    <name type="scientific">Cnuibacter physcomitrellae</name>
    <dbReference type="NCBI Taxonomy" id="1619308"/>
    <lineage>
        <taxon>Bacteria</taxon>
        <taxon>Bacillati</taxon>
        <taxon>Actinomycetota</taxon>
        <taxon>Actinomycetes</taxon>
        <taxon>Micrococcales</taxon>
        <taxon>Microbacteriaceae</taxon>
        <taxon>Cnuibacter</taxon>
    </lineage>
</organism>
<name>A0A1X9LH71_9MICO</name>
<reference evidence="1 2" key="1">
    <citation type="submission" date="2017-04" db="EMBL/GenBank/DDBJ databases">
        <authorList>
            <person name="Afonso C.L."/>
            <person name="Miller P.J."/>
            <person name="Scott M.A."/>
            <person name="Spackman E."/>
            <person name="Goraichik I."/>
            <person name="Dimitrov K.M."/>
            <person name="Suarez D.L."/>
            <person name="Swayne D.E."/>
        </authorList>
    </citation>
    <scope>NUCLEOTIDE SEQUENCE [LARGE SCALE GENOMIC DNA]</scope>
    <source>
        <strain evidence="2">XA(T)</strain>
    </source>
</reference>
<proteinExistence type="predicted"/>
<dbReference type="RefSeq" id="WP_085018644.1">
    <property type="nucleotide sequence ID" value="NZ_BMHD01000001.1"/>
</dbReference>
<accession>A0A1X9LH71</accession>
<evidence type="ECO:0000313" key="1">
    <source>
        <dbReference type="EMBL" id="ARJ04503.1"/>
    </source>
</evidence>
<gene>
    <name evidence="1" type="ORF">B5808_04135</name>
</gene>
<dbReference type="Proteomes" id="UP000192775">
    <property type="component" value="Chromosome"/>
</dbReference>
<keyword evidence="2" id="KW-1185">Reference proteome</keyword>
<dbReference type="STRING" id="1619308.B5808_04135"/>
<dbReference type="EMBL" id="CP020715">
    <property type="protein sequence ID" value="ARJ04503.1"/>
    <property type="molecule type" value="Genomic_DNA"/>
</dbReference>
<protein>
    <submittedName>
        <fullName evidence="1">Uncharacterized protein</fullName>
    </submittedName>
</protein>
<sequence length="307" mass="34266">MELLSDSGFVTFASESRAGRRYELEGSVASGERVRLWRGVYLESSVWDAASREDRHLLRLESLRRSRGDGYTFCDESAAVIWGLPLVPSRLESITVLASTDEGGRSRGELVKRASRAPRETEVHRGLVVTTAAQTVVDLARRLPFGEGLGVVDHALRLRVVTPADLDDRLRAFASSRGARRARRTLDHADARSESLLESISRGTLIDLGAPPDDLQKAGVDARGRTFRGDFWWERARLVGECDGRAKYEYEGFTRDRSAGDVLWEEKRREDAVRATGVNVARWGWYEACRPRELARILRAAGLPIAS</sequence>
<evidence type="ECO:0000313" key="2">
    <source>
        <dbReference type="Proteomes" id="UP000192775"/>
    </source>
</evidence>